<name>A0A810QDZ3_9FIRM</name>
<keyword evidence="4" id="KW-0699">rRNA-binding</keyword>
<dbReference type="InterPro" id="IPR000529">
    <property type="entry name" value="Ribosomal_bS6"/>
</dbReference>
<sequence>MAKVSANYEVVYIIDPAQGEEGIAALVAKFKTLAEQNGSAVEVEEWGGRKLAYPINYKTEGYYVLMTFSSEPSFPRELDRVLRITDGIMRSLIVCKGE</sequence>
<proteinExistence type="inferred from homology"/>
<dbReference type="AlphaFoldDB" id="A0A810QDZ3"/>
<comment type="similarity">
    <text evidence="1 4">Belongs to the bacterial ribosomal protein bS6 family.</text>
</comment>
<dbReference type="GO" id="GO:0070181">
    <property type="term" value="F:small ribosomal subunit rRNA binding"/>
    <property type="evidence" value="ECO:0007669"/>
    <property type="project" value="TreeGrafter"/>
</dbReference>
<keyword evidence="4" id="KW-0687">Ribonucleoprotein</keyword>
<dbReference type="InterPro" id="IPR020814">
    <property type="entry name" value="Ribosomal_S6_plastid/chlpt"/>
</dbReference>
<dbReference type="InterPro" id="IPR035980">
    <property type="entry name" value="Ribosomal_bS6_sf"/>
</dbReference>
<dbReference type="RefSeq" id="WP_187031422.1">
    <property type="nucleotide sequence ID" value="NZ_AP023420.1"/>
</dbReference>
<dbReference type="HAMAP" id="MF_00360">
    <property type="entry name" value="Ribosomal_bS6"/>
    <property type="match status" value="1"/>
</dbReference>
<dbReference type="CDD" id="cd00473">
    <property type="entry name" value="bS6"/>
    <property type="match status" value="1"/>
</dbReference>
<dbReference type="Pfam" id="PF01250">
    <property type="entry name" value="Ribosomal_S6"/>
    <property type="match status" value="1"/>
</dbReference>
<dbReference type="InterPro" id="IPR014717">
    <property type="entry name" value="Transl_elong_EF1B/ribsomal_bS6"/>
</dbReference>
<evidence type="ECO:0000256" key="2">
    <source>
        <dbReference type="ARBA" id="ARBA00035104"/>
    </source>
</evidence>
<dbReference type="PANTHER" id="PTHR21011:SF1">
    <property type="entry name" value="SMALL RIBOSOMAL SUBUNIT PROTEIN BS6M"/>
    <property type="match status" value="1"/>
</dbReference>
<keyword evidence="6" id="KW-1185">Reference proteome</keyword>
<dbReference type="SUPFAM" id="SSF54995">
    <property type="entry name" value="Ribosomal protein S6"/>
    <property type="match status" value="1"/>
</dbReference>
<dbReference type="Gene3D" id="3.30.70.60">
    <property type="match status" value="1"/>
</dbReference>
<dbReference type="GO" id="GO:0006412">
    <property type="term" value="P:translation"/>
    <property type="evidence" value="ECO:0007669"/>
    <property type="project" value="UniProtKB-UniRule"/>
</dbReference>
<dbReference type="KEGG" id="pfaa:MM59RIKEN_17410"/>
<evidence type="ECO:0000313" key="5">
    <source>
        <dbReference type="EMBL" id="BCK84422.1"/>
    </source>
</evidence>
<evidence type="ECO:0000256" key="1">
    <source>
        <dbReference type="ARBA" id="ARBA00009512"/>
    </source>
</evidence>
<accession>A0A810QDZ3</accession>
<keyword evidence="4" id="KW-0694">RNA-binding</keyword>
<comment type="function">
    <text evidence="2 4">Binds together with bS18 to 16S ribosomal RNA.</text>
</comment>
<dbReference type="PANTHER" id="PTHR21011">
    <property type="entry name" value="MITOCHONDRIAL 28S RIBOSOMAL PROTEIN S6"/>
    <property type="match status" value="1"/>
</dbReference>
<protein>
    <recommendedName>
        <fullName evidence="3 4">Small ribosomal subunit protein bS6</fullName>
    </recommendedName>
</protein>
<evidence type="ECO:0000256" key="4">
    <source>
        <dbReference type="HAMAP-Rule" id="MF_00360"/>
    </source>
</evidence>
<dbReference type="GO" id="GO:1990904">
    <property type="term" value="C:ribonucleoprotein complex"/>
    <property type="evidence" value="ECO:0007669"/>
    <property type="project" value="UniProtKB-KW"/>
</dbReference>
<dbReference type="GO" id="GO:0003735">
    <property type="term" value="F:structural constituent of ribosome"/>
    <property type="evidence" value="ECO:0007669"/>
    <property type="project" value="InterPro"/>
</dbReference>
<evidence type="ECO:0000256" key="3">
    <source>
        <dbReference type="ARBA" id="ARBA00035294"/>
    </source>
</evidence>
<organism evidence="5 6">
    <name type="scientific">Pusillibacter faecalis</name>
    <dbReference type="NCBI Taxonomy" id="2714358"/>
    <lineage>
        <taxon>Bacteria</taxon>
        <taxon>Bacillati</taxon>
        <taxon>Bacillota</taxon>
        <taxon>Clostridia</taxon>
        <taxon>Eubacteriales</taxon>
        <taxon>Oscillospiraceae</taxon>
        <taxon>Pusillibacter</taxon>
    </lineage>
</organism>
<gene>
    <name evidence="4 5" type="primary">rpsF</name>
    <name evidence="5" type="ORF">MM59RIKEN_17410</name>
</gene>
<keyword evidence="4 5" id="KW-0689">Ribosomal protein</keyword>
<dbReference type="EMBL" id="AP023420">
    <property type="protein sequence ID" value="BCK84422.1"/>
    <property type="molecule type" value="Genomic_DNA"/>
</dbReference>
<dbReference type="NCBIfam" id="TIGR00166">
    <property type="entry name" value="S6"/>
    <property type="match status" value="1"/>
</dbReference>
<dbReference type="GO" id="GO:0005840">
    <property type="term" value="C:ribosome"/>
    <property type="evidence" value="ECO:0007669"/>
    <property type="project" value="UniProtKB-KW"/>
</dbReference>
<dbReference type="GO" id="GO:0005737">
    <property type="term" value="C:cytoplasm"/>
    <property type="evidence" value="ECO:0007669"/>
    <property type="project" value="UniProtKB-ARBA"/>
</dbReference>
<evidence type="ECO:0000313" key="6">
    <source>
        <dbReference type="Proteomes" id="UP000679848"/>
    </source>
</evidence>
<reference evidence="5" key="1">
    <citation type="submission" date="2020-09" db="EMBL/GenBank/DDBJ databases">
        <title>New species isolated from human feces.</title>
        <authorList>
            <person name="Kitahara M."/>
            <person name="Shigeno Y."/>
            <person name="Shime M."/>
            <person name="Matsumoto Y."/>
            <person name="Nakamura S."/>
            <person name="Motooka D."/>
            <person name="Fukuoka S."/>
            <person name="Nishikawa H."/>
            <person name="Benno Y."/>
        </authorList>
    </citation>
    <scope>NUCLEOTIDE SEQUENCE</scope>
    <source>
        <strain evidence="5">MM59</strain>
    </source>
</reference>
<dbReference type="Proteomes" id="UP000679848">
    <property type="component" value="Chromosome"/>
</dbReference>